<evidence type="ECO:0000313" key="3">
    <source>
        <dbReference type="Proteomes" id="UP000276133"/>
    </source>
</evidence>
<feature type="region of interest" description="Disordered" evidence="1">
    <location>
        <begin position="1"/>
        <end position="26"/>
    </location>
</feature>
<dbReference type="Proteomes" id="UP000276133">
    <property type="component" value="Unassembled WGS sequence"/>
</dbReference>
<comment type="caution">
    <text evidence="2">The sequence shown here is derived from an EMBL/GenBank/DDBJ whole genome shotgun (WGS) entry which is preliminary data.</text>
</comment>
<feature type="compositionally biased region" description="Polar residues" evidence="1">
    <location>
        <begin position="12"/>
        <end position="21"/>
    </location>
</feature>
<evidence type="ECO:0000313" key="2">
    <source>
        <dbReference type="EMBL" id="RNA17409.1"/>
    </source>
</evidence>
<sequence>MFKDSPLRLRNNKTVPRPNQESKTKKKQQLRIILICHHIHRHQNLYTKCIHFSSLCYSPSYHQELVQQITEEEVNSQNDVKD</sequence>
<name>A0A3M7R1R2_BRAPC</name>
<dbReference type="EMBL" id="REGN01004461">
    <property type="protein sequence ID" value="RNA17409.1"/>
    <property type="molecule type" value="Genomic_DNA"/>
</dbReference>
<protein>
    <submittedName>
        <fullName evidence="2">Uncharacterized protein</fullName>
    </submittedName>
</protein>
<dbReference type="AlphaFoldDB" id="A0A3M7R1R2"/>
<reference evidence="2 3" key="1">
    <citation type="journal article" date="2018" name="Sci. Rep.">
        <title>Genomic signatures of local adaptation to the degree of environmental predictability in rotifers.</title>
        <authorList>
            <person name="Franch-Gras L."/>
            <person name="Hahn C."/>
            <person name="Garcia-Roger E.M."/>
            <person name="Carmona M.J."/>
            <person name="Serra M."/>
            <person name="Gomez A."/>
        </authorList>
    </citation>
    <scope>NUCLEOTIDE SEQUENCE [LARGE SCALE GENOMIC DNA]</scope>
    <source>
        <strain evidence="2">HYR1</strain>
    </source>
</reference>
<keyword evidence="3" id="KW-1185">Reference proteome</keyword>
<organism evidence="2 3">
    <name type="scientific">Brachionus plicatilis</name>
    <name type="common">Marine rotifer</name>
    <name type="synonym">Brachionus muelleri</name>
    <dbReference type="NCBI Taxonomy" id="10195"/>
    <lineage>
        <taxon>Eukaryota</taxon>
        <taxon>Metazoa</taxon>
        <taxon>Spiralia</taxon>
        <taxon>Gnathifera</taxon>
        <taxon>Rotifera</taxon>
        <taxon>Eurotatoria</taxon>
        <taxon>Monogononta</taxon>
        <taxon>Pseudotrocha</taxon>
        <taxon>Ploima</taxon>
        <taxon>Brachionidae</taxon>
        <taxon>Brachionus</taxon>
    </lineage>
</organism>
<gene>
    <name evidence="2" type="ORF">BpHYR1_013023</name>
</gene>
<proteinExistence type="predicted"/>
<evidence type="ECO:0000256" key="1">
    <source>
        <dbReference type="SAM" id="MobiDB-lite"/>
    </source>
</evidence>
<accession>A0A3M7R1R2</accession>